<evidence type="ECO:0000313" key="1">
    <source>
        <dbReference type="EMBL" id="CAK7345544.1"/>
    </source>
</evidence>
<feature type="non-terminal residue" evidence="1">
    <location>
        <position position="125"/>
    </location>
</feature>
<dbReference type="EMBL" id="CAWUPB010001168">
    <property type="protein sequence ID" value="CAK7345544.1"/>
    <property type="molecule type" value="Genomic_DNA"/>
</dbReference>
<dbReference type="Proteomes" id="UP001314170">
    <property type="component" value="Unassembled WGS sequence"/>
</dbReference>
<name>A0AAV1S2I8_9ROSI</name>
<dbReference type="PANTHER" id="PTHR31064:SF30">
    <property type="entry name" value="HIGH-AFFINITY POTASSIUM TRANSPORT PROTEIN-RELATED"/>
    <property type="match status" value="1"/>
</dbReference>
<comment type="caution">
    <text evidence="1">The sequence shown here is derived from an EMBL/GenBank/DDBJ whole genome shotgun (WGS) entry which is preliminary data.</text>
</comment>
<dbReference type="AlphaFoldDB" id="A0AAV1S2I8"/>
<sequence>MGEVKISQAVHNWSGAEAKSHELSVGSVPSHGSQSAMTRLPKIGKPRGLNLVPFCKQKVQDAYANVGLSTGYSRKRQLEPDNYCKDEWFGYVGRWNNMGQCILIIVMFFGRLKKFSMNGCKAILS</sequence>
<keyword evidence="2" id="KW-1185">Reference proteome</keyword>
<dbReference type="GO" id="GO:0015081">
    <property type="term" value="F:sodium ion transmembrane transporter activity"/>
    <property type="evidence" value="ECO:0007669"/>
    <property type="project" value="TreeGrafter"/>
</dbReference>
<accession>A0AAV1S2I8</accession>
<dbReference type="PANTHER" id="PTHR31064">
    <property type="entry name" value="POTASSIUM TRANSPORT PROTEIN DDB_G0292412-RELATED"/>
    <property type="match status" value="1"/>
</dbReference>
<protein>
    <submittedName>
        <fullName evidence="1">Uncharacterized protein</fullName>
    </submittedName>
</protein>
<reference evidence="1 2" key="1">
    <citation type="submission" date="2024-01" db="EMBL/GenBank/DDBJ databases">
        <authorList>
            <person name="Waweru B."/>
        </authorList>
    </citation>
    <scope>NUCLEOTIDE SEQUENCE [LARGE SCALE GENOMIC DNA]</scope>
</reference>
<proteinExistence type="predicted"/>
<dbReference type="GO" id="GO:0005886">
    <property type="term" value="C:plasma membrane"/>
    <property type="evidence" value="ECO:0007669"/>
    <property type="project" value="TreeGrafter"/>
</dbReference>
<organism evidence="1 2">
    <name type="scientific">Dovyalis caffra</name>
    <dbReference type="NCBI Taxonomy" id="77055"/>
    <lineage>
        <taxon>Eukaryota</taxon>
        <taxon>Viridiplantae</taxon>
        <taxon>Streptophyta</taxon>
        <taxon>Embryophyta</taxon>
        <taxon>Tracheophyta</taxon>
        <taxon>Spermatophyta</taxon>
        <taxon>Magnoliopsida</taxon>
        <taxon>eudicotyledons</taxon>
        <taxon>Gunneridae</taxon>
        <taxon>Pentapetalae</taxon>
        <taxon>rosids</taxon>
        <taxon>fabids</taxon>
        <taxon>Malpighiales</taxon>
        <taxon>Salicaceae</taxon>
        <taxon>Flacourtieae</taxon>
        <taxon>Dovyalis</taxon>
    </lineage>
</organism>
<evidence type="ECO:0000313" key="2">
    <source>
        <dbReference type="Proteomes" id="UP001314170"/>
    </source>
</evidence>
<gene>
    <name evidence="1" type="ORF">DCAF_LOCUS18288</name>
</gene>
<dbReference type="InterPro" id="IPR051143">
    <property type="entry name" value="TrkH_K-transport"/>
</dbReference>